<sequence>MYLLKYSKRFKKELKHSQHDNVMMIELEKVLNILASGRDLPVKYINHRLSGEFNNFFECHLKPDVLLIYEIKKAEVIIILLRIGSHAKLF</sequence>
<dbReference type="EMBL" id="LBWS01000019">
    <property type="protein sequence ID" value="KKR14770.1"/>
    <property type="molecule type" value="Genomic_DNA"/>
</dbReference>
<protein>
    <recommendedName>
        <fullName evidence="5">Addiction module toxin, RelE/StbE family</fullName>
    </recommendedName>
</protein>
<comment type="caution">
    <text evidence="3">The sequence shown here is derived from an EMBL/GenBank/DDBJ whole genome shotgun (WGS) entry which is preliminary data.</text>
</comment>
<organism evidence="3 4">
    <name type="scientific">Candidatus Falkowbacteria bacterium GW2011_GWA2_39_24</name>
    <dbReference type="NCBI Taxonomy" id="1618634"/>
    <lineage>
        <taxon>Bacteria</taxon>
        <taxon>Candidatus Falkowiibacteriota</taxon>
    </lineage>
</organism>
<evidence type="ECO:0000313" key="4">
    <source>
        <dbReference type="Proteomes" id="UP000034048"/>
    </source>
</evidence>
<name>A0A0G0QWR4_9BACT</name>
<dbReference type="NCBIfam" id="TIGR02385">
    <property type="entry name" value="RelE_StbE"/>
    <property type="match status" value="1"/>
</dbReference>
<dbReference type="SUPFAM" id="SSF143011">
    <property type="entry name" value="RelE-like"/>
    <property type="match status" value="1"/>
</dbReference>
<dbReference type="AlphaFoldDB" id="A0A0G0QWR4"/>
<dbReference type="Proteomes" id="UP000034048">
    <property type="component" value="Unassembled WGS sequence"/>
</dbReference>
<reference evidence="3 4" key="1">
    <citation type="journal article" date="2015" name="Nature">
        <title>rRNA introns, odd ribosomes, and small enigmatic genomes across a large radiation of phyla.</title>
        <authorList>
            <person name="Brown C.T."/>
            <person name="Hug L.A."/>
            <person name="Thomas B.C."/>
            <person name="Sharon I."/>
            <person name="Castelle C.J."/>
            <person name="Singh A."/>
            <person name="Wilkins M.J."/>
            <person name="Williams K.H."/>
            <person name="Banfield J.F."/>
        </authorList>
    </citation>
    <scope>NUCLEOTIDE SEQUENCE [LARGE SCALE GENOMIC DNA]</scope>
</reference>
<dbReference type="Pfam" id="PF15738">
    <property type="entry name" value="YafQ_toxin"/>
    <property type="match status" value="1"/>
</dbReference>
<dbReference type="InterPro" id="IPR007712">
    <property type="entry name" value="RelE/ParE_toxin"/>
</dbReference>
<dbReference type="PIRSF" id="PIRSF006156">
    <property type="entry name" value="YafQ"/>
    <property type="match status" value="1"/>
</dbReference>
<dbReference type="GO" id="GO:0006402">
    <property type="term" value="P:mRNA catabolic process"/>
    <property type="evidence" value="ECO:0007669"/>
    <property type="project" value="TreeGrafter"/>
</dbReference>
<gene>
    <name evidence="3" type="ORF">UT42_C0019G0011</name>
</gene>
<dbReference type="PANTHER" id="PTHR40588:SF1">
    <property type="entry name" value="MRNA INTERFERASE TOXIN YAFQ"/>
    <property type="match status" value="1"/>
</dbReference>
<evidence type="ECO:0000256" key="1">
    <source>
        <dbReference type="ARBA" id="ARBA00022649"/>
    </source>
</evidence>
<evidence type="ECO:0008006" key="5">
    <source>
        <dbReference type="Google" id="ProtNLM"/>
    </source>
</evidence>
<dbReference type="GO" id="GO:0004521">
    <property type="term" value="F:RNA endonuclease activity"/>
    <property type="evidence" value="ECO:0007669"/>
    <property type="project" value="TreeGrafter"/>
</dbReference>
<keyword evidence="1" id="KW-1277">Toxin-antitoxin system</keyword>
<dbReference type="GO" id="GO:0006415">
    <property type="term" value="P:translational termination"/>
    <property type="evidence" value="ECO:0007669"/>
    <property type="project" value="TreeGrafter"/>
</dbReference>
<proteinExistence type="predicted"/>
<dbReference type="InterPro" id="IPR035093">
    <property type="entry name" value="RelE/ParE_toxin_dom_sf"/>
</dbReference>
<feature type="active site" description="Proton donor" evidence="2">
    <location>
        <position position="86"/>
    </location>
</feature>
<dbReference type="Gene3D" id="3.30.2310.20">
    <property type="entry name" value="RelE-like"/>
    <property type="match status" value="1"/>
</dbReference>
<evidence type="ECO:0000313" key="3">
    <source>
        <dbReference type="EMBL" id="KKR14770.1"/>
    </source>
</evidence>
<dbReference type="PANTHER" id="PTHR40588">
    <property type="entry name" value="MRNA INTERFERASE TOXIN YAFQ"/>
    <property type="match status" value="1"/>
</dbReference>
<dbReference type="InterPro" id="IPR004386">
    <property type="entry name" value="Toxin_YafQ-like"/>
</dbReference>
<evidence type="ECO:0000256" key="2">
    <source>
        <dbReference type="PIRSR" id="PIRSR006156-1"/>
    </source>
</evidence>
<accession>A0A0G0QWR4</accession>